<name>A0A512M4R1_9BACT</name>
<dbReference type="GO" id="GO:0009055">
    <property type="term" value="F:electron transfer activity"/>
    <property type="evidence" value="ECO:0007669"/>
    <property type="project" value="InterPro"/>
</dbReference>
<dbReference type="Pfam" id="PF07637">
    <property type="entry name" value="PSD5"/>
    <property type="match status" value="1"/>
</dbReference>
<dbReference type="InterPro" id="IPR013039">
    <property type="entry name" value="DUF1588"/>
</dbReference>
<feature type="domain" description="DUF1588" evidence="3">
    <location>
        <begin position="829"/>
        <end position="924"/>
    </location>
</feature>
<dbReference type="InterPro" id="IPR013036">
    <property type="entry name" value="DUF1587"/>
</dbReference>
<evidence type="ECO:0000259" key="1">
    <source>
        <dbReference type="Pfam" id="PF07624"/>
    </source>
</evidence>
<dbReference type="Pfam" id="PF07631">
    <property type="entry name" value="PSD4"/>
    <property type="match status" value="1"/>
</dbReference>
<feature type="domain" description="DUF1595" evidence="6">
    <location>
        <begin position="612"/>
        <end position="668"/>
    </location>
</feature>
<comment type="caution">
    <text evidence="7">The sequence shown here is derived from an EMBL/GenBank/DDBJ whole genome shotgun (WGS) entry which is preliminary data.</text>
</comment>
<evidence type="ECO:0000259" key="5">
    <source>
        <dbReference type="Pfam" id="PF07635"/>
    </source>
</evidence>
<dbReference type="Pfam" id="PF07626">
    <property type="entry name" value="PSD3"/>
    <property type="match status" value="1"/>
</dbReference>
<evidence type="ECO:0008006" key="9">
    <source>
        <dbReference type="Google" id="ProtNLM"/>
    </source>
</evidence>
<dbReference type="InterPro" id="IPR011478">
    <property type="entry name" value="DUF1585"/>
</dbReference>
<dbReference type="SUPFAM" id="SSF46626">
    <property type="entry name" value="Cytochrome c"/>
    <property type="match status" value="1"/>
</dbReference>
<evidence type="ECO:0000259" key="3">
    <source>
        <dbReference type="Pfam" id="PF07627"/>
    </source>
</evidence>
<gene>
    <name evidence="7" type="ORF">BGE01nite_10010</name>
</gene>
<evidence type="ECO:0000313" key="8">
    <source>
        <dbReference type="Proteomes" id="UP000321577"/>
    </source>
</evidence>
<sequence>MPLEMRIFIPLSLQKMPLNSRHLALAGFVVAASAIHAAPASDWKAVEPFLAEKCYSCHGGEKTKGDVDLKQFAADPKLATEFEIWTKVKDSIESGDMPPKKAKPLSAEEKTSITGWVTHSLNVLAESKSGDPGPVTMRRLTNAEYDYTIRDLTGRDYHLADEFQTDGGGGEGFTNTGDVLFTSPSSIDKYFAAARKLAEHATVMPGTGIVFNPGRIGLRGPEQVKAQAQQGLYVWYQQKAALYLPKDFDDMREADYMLACWKHKTTQKPLDQLAKEMNLKLPFLQNWWKLVNSTEPKSRYLDLVRVGWRELPAAEAEALPRIKTIQADLLSWNNPKKPGSGVQRRQQDADGIRPYTVSTEVNGKPHVFLCIGDTGDGGKGDIALIEKATLRTKKGWLKYADWLPKQMEEDRKALAATPPPADADKRKQRLADLENVKSLMGKHPQEGRQIDPGIIGMAAPQVLKMPVPPDTIEIRAEARLDLKNPEAEFATLQWAFSTDKPRDVTKIMPGVLTVWKRQTDAARLTMSDFGRMKEAFPDMFERRLEEVARNLYRNGKAGIGVYYLSDEQLGQILGEKDRKQLEAMKKDWNFVTPAKLNAQQQKDYDTSLLAHVRYFAQRAWRRPLAGEEAKKLEALYVDGRTKGLDSESAAREVIVRVLVSPNFLFKAETLPQVADTKATDVPLSAHELASRLSYFLWASMPDWELSKAANDGSLLKPEVLAAQTQRMLRDSKASALAKEFAGQWLKFSGFESYNNVDDKKFPQFTPELRDDMQREIVEFFTHLVREDRNVGDIIGGDYTFVNERLAGFYGMPEIKGGEFREVKASQQNRGGILGMAAILTKTSRPQRTSPVLRGDYLYQVVLGFSSPPPPPNVPELKETTKPASLREALMQHRADQACSVCHDRIDPLGFALESFDPIGRLRTADEAGGKIDDTGELKDGTKFQGLAGLRDYLKKNQPQFTNQFCRKLLGYALGRQTLPSDRKLLAQMQDSLGKNNGKFSAAVLEVIKSRQFLNRRNEAAVAGN</sequence>
<evidence type="ECO:0000259" key="6">
    <source>
        <dbReference type="Pfam" id="PF07637"/>
    </source>
</evidence>
<organism evidence="7 8">
    <name type="scientific">Brevifollis gellanilyticus</name>
    <dbReference type="NCBI Taxonomy" id="748831"/>
    <lineage>
        <taxon>Bacteria</taxon>
        <taxon>Pseudomonadati</taxon>
        <taxon>Verrucomicrobiota</taxon>
        <taxon>Verrucomicrobiia</taxon>
        <taxon>Verrucomicrobiales</taxon>
        <taxon>Verrucomicrobiaceae</taxon>
    </lineage>
</organism>
<feature type="domain" description="DUF1587" evidence="2">
    <location>
        <begin position="138"/>
        <end position="202"/>
    </location>
</feature>
<evidence type="ECO:0000259" key="2">
    <source>
        <dbReference type="Pfam" id="PF07626"/>
    </source>
</evidence>
<keyword evidence="8" id="KW-1185">Reference proteome</keyword>
<dbReference type="InterPro" id="IPR013042">
    <property type="entry name" value="DUF1592"/>
</dbReference>
<dbReference type="Pfam" id="PF07627">
    <property type="entry name" value="PSCyt3"/>
    <property type="match status" value="1"/>
</dbReference>
<dbReference type="InterPro" id="IPR013043">
    <property type="entry name" value="DUF1595"/>
</dbReference>
<dbReference type="GO" id="GO:0020037">
    <property type="term" value="F:heme binding"/>
    <property type="evidence" value="ECO:0007669"/>
    <property type="project" value="InterPro"/>
</dbReference>
<dbReference type="AlphaFoldDB" id="A0A512M4R1"/>
<feature type="domain" description="Cytochrome C Planctomycete-type" evidence="5">
    <location>
        <begin position="54"/>
        <end position="100"/>
    </location>
</feature>
<protein>
    <recommendedName>
        <fullName evidence="9">Cytochrome c</fullName>
    </recommendedName>
</protein>
<proteinExistence type="predicted"/>
<feature type="domain" description="DUF1585" evidence="1">
    <location>
        <begin position="939"/>
        <end position="1012"/>
    </location>
</feature>
<dbReference type="Pfam" id="PF07635">
    <property type="entry name" value="PSCyt1"/>
    <property type="match status" value="1"/>
</dbReference>
<dbReference type="InterPro" id="IPR011429">
    <property type="entry name" value="Cyt_c_Planctomycete-type"/>
</dbReference>
<evidence type="ECO:0000259" key="4">
    <source>
        <dbReference type="Pfam" id="PF07631"/>
    </source>
</evidence>
<feature type="domain" description="DUF1592" evidence="4">
    <location>
        <begin position="683"/>
        <end position="811"/>
    </location>
</feature>
<dbReference type="EMBL" id="BKAG01000005">
    <property type="protein sequence ID" value="GEP41710.1"/>
    <property type="molecule type" value="Genomic_DNA"/>
</dbReference>
<dbReference type="Pfam" id="PF07624">
    <property type="entry name" value="PSD2"/>
    <property type="match status" value="1"/>
</dbReference>
<evidence type="ECO:0000313" key="7">
    <source>
        <dbReference type="EMBL" id="GEP41710.1"/>
    </source>
</evidence>
<reference evidence="7 8" key="1">
    <citation type="submission" date="2019-07" db="EMBL/GenBank/DDBJ databases">
        <title>Whole genome shotgun sequence of Brevifollis gellanilyticus NBRC 108608.</title>
        <authorList>
            <person name="Hosoyama A."/>
            <person name="Uohara A."/>
            <person name="Ohji S."/>
            <person name="Ichikawa N."/>
        </authorList>
    </citation>
    <scope>NUCLEOTIDE SEQUENCE [LARGE SCALE GENOMIC DNA]</scope>
    <source>
        <strain evidence="7 8">NBRC 108608</strain>
    </source>
</reference>
<dbReference type="Proteomes" id="UP000321577">
    <property type="component" value="Unassembled WGS sequence"/>
</dbReference>
<dbReference type="InterPro" id="IPR036909">
    <property type="entry name" value="Cyt_c-like_dom_sf"/>
</dbReference>
<accession>A0A512M4R1</accession>